<sequence>MGRDRKPLIGIHNGKKMEDYVRDSKTLWKESFFSHTKILRACAFVSVPKTSPTVFPMSLCDSRTGDSVALGCLAQGFFPEPVTLSWNYNGSEGTVRSYPAMLSGNTYLQTSVLDLPANQCPEAYKCRAEHYNTSVDANVPCPVPPRPCDCPSGVHVSLSGPSLESLLLGIGANLTCTLSGIKNSNGATFTWVHDTAQASTLRPIQGAPEQDSNGKYRVSSVLEICTEEWLRGDTFSCTVSHSEIETTTKTIYKPKGTWEWGRISGEQRNGGGSKWKELICLV</sequence>
<dbReference type="InterPro" id="IPR003597">
    <property type="entry name" value="Ig_C1-set"/>
</dbReference>
<dbReference type="PROSITE" id="PS00290">
    <property type="entry name" value="IG_MHC"/>
    <property type="match status" value="1"/>
</dbReference>
<dbReference type="GO" id="GO:0071735">
    <property type="term" value="C:IgG immunoglobulin complex"/>
    <property type="evidence" value="ECO:0000318"/>
    <property type="project" value="GO_Central"/>
</dbReference>
<dbReference type="PROSITE" id="PS50835">
    <property type="entry name" value="IG_LIKE"/>
    <property type="match status" value="2"/>
</dbReference>
<evidence type="ECO:0000313" key="4">
    <source>
        <dbReference type="Proteomes" id="UP000002280"/>
    </source>
</evidence>
<dbReference type="Pfam" id="PF07654">
    <property type="entry name" value="C1-set"/>
    <property type="match status" value="2"/>
</dbReference>
<dbReference type="SMART" id="SM00407">
    <property type="entry name" value="IGc1"/>
    <property type="match status" value="2"/>
</dbReference>
<dbReference type="eggNOG" id="ENOG502R54U">
    <property type="taxonomic scope" value="Eukaryota"/>
</dbReference>
<feature type="domain" description="Ig-like" evidence="2">
    <location>
        <begin position="151"/>
        <end position="252"/>
    </location>
</feature>
<dbReference type="InterPro" id="IPR003006">
    <property type="entry name" value="Ig/MHC_CS"/>
</dbReference>
<dbReference type="GeneTree" id="ENSGT00940000161516"/>
<dbReference type="GO" id="GO:0016064">
    <property type="term" value="P:immunoglobulin mediated immune response"/>
    <property type="evidence" value="ECO:0000318"/>
    <property type="project" value="GO_Central"/>
</dbReference>
<organism evidence="3 4">
    <name type="scientific">Monodelphis domestica</name>
    <name type="common">Gray short-tailed opossum</name>
    <dbReference type="NCBI Taxonomy" id="13616"/>
    <lineage>
        <taxon>Eukaryota</taxon>
        <taxon>Metazoa</taxon>
        <taxon>Chordata</taxon>
        <taxon>Craniata</taxon>
        <taxon>Vertebrata</taxon>
        <taxon>Euteleostomi</taxon>
        <taxon>Mammalia</taxon>
        <taxon>Metatheria</taxon>
        <taxon>Didelphimorphia</taxon>
        <taxon>Didelphidae</taxon>
        <taxon>Monodelphis</taxon>
    </lineage>
</organism>
<reference evidence="3 4" key="1">
    <citation type="journal article" date="2007" name="Nature">
        <title>Genome of the marsupial Monodelphis domestica reveals innovation in non-coding sequences.</title>
        <authorList>
            <person name="Mikkelsen T.S."/>
            <person name="Wakefield M.J."/>
            <person name="Aken B."/>
            <person name="Amemiya C.T."/>
            <person name="Chang J.L."/>
            <person name="Duke S."/>
            <person name="Garber M."/>
            <person name="Gentles A.J."/>
            <person name="Goodstadt L."/>
            <person name="Heger A."/>
            <person name="Jurka J."/>
            <person name="Kamal M."/>
            <person name="Mauceli E."/>
            <person name="Searle S.M."/>
            <person name="Sharpe T."/>
            <person name="Baker M.L."/>
            <person name="Batzer M.A."/>
            <person name="Benos P.V."/>
            <person name="Belov K."/>
            <person name="Clamp M."/>
            <person name="Cook A."/>
            <person name="Cuff J."/>
            <person name="Das R."/>
            <person name="Davidow L."/>
            <person name="Deakin J.E."/>
            <person name="Fazzari M.J."/>
            <person name="Glass J.L."/>
            <person name="Grabherr M."/>
            <person name="Greally J.M."/>
            <person name="Gu W."/>
            <person name="Hore T.A."/>
            <person name="Huttley G.A."/>
            <person name="Kleber M."/>
            <person name="Jirtle R.L."/>
            <person name="Koina E."/>
            <person name="Lee J.T."/>
            <person name="Mahony S."/>
            <person name="Marra M.A."/>
            <person name="Miller R.D."/>
            <person name="Nicholls R.D."/>
            <person name="Oda M."/>
            <person name="Papenfuss A.T."/>
            <person name="Parra Z.E."/>
            <person name="Pollock D.D."/>
            <person name="Ray D.A."/>
            <person name="Schein J.E."/>
            <person name="Speed T.P."/>
            <person name="Thompson K."/>
            <person name="VandeBerg J.L."/>
            <person name="Wade C.M."/>
            <person name="Walker J.A."/>
            <person name="Waters P.D."/>
            <person name="Webber C."/>
            <person name="Weidman J.R."/>
            <person name="Xie X."/>
            <person name="Zody M.C."/>
            <person name="Baldwin J."/>
            <person name="Abdouelleil A."/>
            <person name="Abdulkadir J."/>
            <person name="Abebe A."/>
            <person name="Abera B."/>
            <person name="Abreu J."/>
            <person name="Acer S.C."/>
            <person name="Aftuck L."/>
            <person name="Alexander A."/>
            <person name="An P."/>
            <person name="Anderson E."/>
            <person name="Anderson S."/>
            <person name="Arachi H."/>
            <person name="Azer M."/>
            <person name="Bachantsang P."/>
            <person name="Barry A."/>
            <person name="Bayul T."/>
            <person name="Berlin A."/>
            <person name="Bessette D."/>
            <person name="Bloom T."/>
            <person name="Bloom T."/>
            <person name="Boguslavskiy L."/>
            <person name="Bonnet C."/>
            <person name="Boukhgalter B."/>
            <person name="Bourzgui I."/>
            <person name="Brown A."/>
            <person name="Cahill P."/>
            <person name="Channer S."/>
            <person name="Cheshatsang Y."/>
            <person name="Chuda L."/>
            <person name="Citroen M."/>
            <person name="Collymore A."/>
            <person name="Cooke P."/>
            <person name="Costello M."/>
            <person name="D'Aco K."/>
            <person name="Daza R."/>
            <person name="De Haan G."/>
            <person name="DeGray S."/>
            <person name="DeMaso C."/>
            <person name="Dhargay N."/>
            <person name="Dooley K."/>
            <person name="Dooley E."/>
            <person name="Doricent M."/>
            <person name="Dorje P."/>
            <person name="Dorjee K."/>
            <person name="Dupes A."/>
            <person name="Elong R."/>
            <person name="Falk J."/>
            <person name="Farina A."/>
            <person name="Faro S."/>
            <person name="Ferguson D."/>
            <person name="Fisher S."/>
            <person name="Foley C.D."/>
            <person name="Franke A."/>
            <person name="Friedrich D."/>
            <person name="Gadbois L."/>
            <person name="Gearin G."/>
            <person name="Gearin C.R."/>
            <person name="Giannoukos G."/>
            <person name="Goode T."/>
            <person name="Graham J."/>
            <person name="Grandbois E."/>
            <person name="Grewal S."/>
            <person name="Gyaltsen K."/>
            <person name="Hafez N."/>
            <person name="Hagos B."/>
            <person name="Hall J."/>
            <person name="Henson C."/>
            <person name="Hollinger A."/>
            <person name="Honan T."/>
            <person name="Huard M.D."/>
            <person name="Hughes L."/>
            <person name="Hurhula B."/>
            <person name="Husby M.E."/>
            <person name="Kamat A."/>
            <person name="Kanga B."/>
            <person name="Kashin S."/>
            <person name="Khazanovich D."/>
            <person name="Kisner P."/>
            <person name="Lance K."/>
            <person name="Lara M."/>
            <person name="Lee W."/>
            <person name="Lennon N."/>
            <person name="Letendre F."/>
            <person name="LeVine R."/>
            <person name="Lipovsky A."/>
            <person name="Liu X."/>
            <person name="Liu J."/>
            <person name="Liu S."/>
            <person name="Lokyitsang T."/>
            <person name="Lokyitsang Y."/>
            <person name="Lubonja R."/>
            <person name="Lui A."/>
            <person name="MacDonald P."/>
            <person name="Magnisalis V."/>
            <person name="Maru K."/>
            <person name="Matthews C."/>
            <person name="McCusker W."/>
            <person name="McDonough S."/>
            <person name="Mehta T."/>
            <person name="Meldrim J."/>
            <person name="Meneus L."/>
            <person name="Mihai O."/>
            <person name="Mihalev A."/>
            <person name="Mihova T."/>
            <person name="Mittelman R."/>
            <person name="Mlenga V."/>
            <person name="Montmayeur A."/>
            <person name="Mulrain L."/>
            <person name="Navidi A."/>
            <person name="Naylor J."/>
            <person name="Negash T."/>
            <person name="Nguyen T."/>
            <person name="Nguyen N."/>
            <person name="Nicol R."/>
            <person name="Norbu C."/>
            <person name="Norbu N."/>
            <person name="Novod N."/>
            <person name="O'Neill B."/>
            <person name="Osman S."/>
            <person name="Markiewicz E."/>
            <person name="Oyono O.L."/>
            <person name="Patti C."/>
            <person name="Phunkhang P."/>
            <person name="Pierre F."/>
            <person name="Priest M."/>
            <person name="Raghuraman S."/>
            <person name="Rege F."/>
            <person name="Reyes R."/>
            <person name="Rise C."/>
            <person name="Rogov P."/>
            <person name="Ross K."/>
            <person name="Ryan E."/>
            <person name="Settipalli S."/>
            <person name="Shea T."/>
            <person name="Sherpa N."/>
            <person name="Shi L."/>
            <person name="Shih D."/>
            <person name="Sparrow T."/>
            <person name="Spaulding J."/>
            <person name="Stalker J."/>
            <person name="Stange-Thomann N."/>
            <person name="Stavropoulos S."/>
            <person name="Stone C."/>
            <person name="Strader C."/>
            <person name="Tesfaye S."/>
            <person name="Thomson T."/>
            <person name="Thoulutsang Y."/>
            <person name="Thoulutsang D."/>
            <person name="Topham K."/>
            <person name="Topping I."/>
            <person name="Tsamla T."/>
            <person name="Vassiliev H."/>
            <person name="Vo A."/>
            <person name="Wangchuk T."/>
            <person name="Wangdi T."/>
            <person name="Weiand M."/>
            <person name="Wilkinson J."/>
            <person name="Wilson A."/>
            <person name="Yadav S."/>
            <person name="Young G."/>
            <person name="Yu Q."/>
            <person name="Zembek L."/>
            <person name="Zhong D."/>
            <person name="Zimmer A."/>
            <person name="Zwirko Z."/>
            <person name="Jaffe D.B."/>
            <person name="Alvarez P."/>
            <person name="Brockman W."/>
            <person name="Butler J."/>
            <person name="Chin C."/>
            <person name="Gnerre S."/>
            <person name="MacCallum I."/>
            <person name="Graves J.A."/>
            <person name="Ponting C.P."/>
            <person name="Breen M."/>
            <person name="Samollow P.B."/>
            <person name="Lander E.S."/>
            <person name="Lindblad-Toh K."/>
        </authorList>
    </citation>
    <scope>NUCLEOTIDE SEQUENCE [LARGE SCALE GENOMIC DNA]</scope>
</reference>
<dbReference type="Gene3D" id="2.60.40.10">
    <property type="entry name" value="Immunoglobulins"/>
    <property type="match status" value="2"/>
</dbReference>
<reference evidence="3" key="3">
    <citation type="submission" date="2025-09" db="UniProtKB">
        <authorList>
            <consortium name="Ensembl"/>
        </authorList>
    </citation>
    <scope>IDENTIFICATION</scope>
</reference>
<evidence type="ECO:0000313" key="3">
    <source>
        <dbReference type="Ensembl" id="ENSMODP00000018275.3"/>
    </source>
</evidence>
<evidence type="ECO:0000259" key="2">
    <source>
        <dbReference type="PROSITE" id="PS50835"/>
    </source>
</evidence>
<dbReference type="GO" id="GO:0003823">
    <property type="term" value="F:antigen binding"/>
    <property type="evidence" value="ECO:0000318"/>
    <property type="project" value="GO_Central"/>
</dbReference>
<dbReference type="Proteomes" id="UP000002280">
    <property type="component" value="Chromosome 1"/>
</dbReference>
<dbReference type="FunFam" id="2.60.40.10:FF:000998">
    <property type="entry name" value="Immunoglobulin heavy constant epsilon"/>
    <property type="match status" value="1"/>
</dbReference>
<dbReference type="SUPFAM" id="SSF48726">
    <property type="entry name" value="Immunoglobulin"/>
    <property type="match status" value="2"/>
</dbReference>
<protein>
    <recommendedName>
        <fullName evidence="2">Ig-like domain-containing protein</fullName>
    </recommendedName>
</protein>
<proteinExistence type="predicted"/>
<dbReference type="OMA" id="WTHISDE"/>
<dbReference type="CDD" id="cd21818">
    <property type="entry name" value="IgC1_CH1_IgA"/>
    <property type="match status" value="1"/>
</dbReference>
<dbReference type="AlphaFoldDB" id="F6YPT2"/>
<dbReference type="InterPro" id="IPR050380">
    <property type="entry name" value="Immune_Resp_Modulators"/>
</dbReference>
<feature type="domain" description="Ig-like" evidence="2">
    <location>
        <begin position="48"/>
        <end position="140"/>
    </location>
</feature>
<dbReference type="HOGENOM" id="CLU_030625_0_1_1"/>
<dbReference type="Bgee" id="ENSMODG00000014627">
    <property type="expression patterns" value="Expressed in lung and 10 other cell types or tissues"/>
</dbReference>
<dbReference type="InterPro" id="IPR036179">
    <property type="entry name" value="Ig-like_dom_sf"/>
</dbReference>
<accession>F6YPT2</accession>
<name>F6YPT2_MONDO</name>
<keyword evidence="1" id="KW-0393">Immunoglobulin domain</keyword>
<dbReference type="PANTHER" id="PTHR23411">
    <property type="entry name" value="TAPASIN"/>
    <property type="match status" value="1"/>
</dbReference>
<dbReference type="InterPro" id="IPR007110">
    <property type="entry name" value="Ig-like_dom"/>
</dbReference>
<dbReference type="InterPro" id="IPR013783">
    <property type="entry name" value="Ig-like_fold"/>
</dbReference>
<reference evidence="3" key="2">
    <citation type="submission" date="2025-08" db="UniProtKB">
        <authorList>
            <consortium name="Ensembl"/>
        </authorList>
    </citation>
    <scope>IDENTIFICATION</scope>
</reference>
<dbReference type="STRING" id="13616.ENSMODP00000018275"/>
<dbReference type="Ensembl" id="ENSMODT00000018608.3">
    <property type="protein sequence ID" value="ENSMODP00000018275.3"/>
    <property type="gene ID" value="ENSMODG00000014627.3"/>
</dbReference>
<evidence type="ECO:0000256" key="1">
    <source>
        <dbReference type="ARBA" id="ARBA00023319"/>
    </source>
</evidence>
<dbReference type="InParanoid" id="F6YPT2"/>
<keyword evidence="4" id="KW-1185">Reference proteome</keyword>